<dbReference type="EMBL" id="JACHHP010000002">
    <property type="protein sequence ID" value="MBB5207851.1"/>
    <property type="molecule type" value="Genomic_DNA"/>
</dbReference>
<keyword evidence="2" id="KW-0472">Membrane</keyword>
<dbReference type="InterPro" id="IPR050222">
    <property type="entry name" value="MATE_MdtK"/>
</dbReference>
<organism evidence="3 4">
    <name type="scientific">Chiayiivirga flava</name>
    <dbReference type="NCBI Taxonomy" id="659595"/>
    <lineage>
        <taxon>Bacteria</taxon>
        <taxon>Pseudomonadati</taxon>
        <taxon>Pseudomonadota</taxon>
        <taxon>Gammaproteobacteria</taxon>
        <taxon>Lysobacterales</taxon>
        <taxon>Lysobacteraceae</taxon>
        <taxon>Chiayiivirga</taxon>
    </lineage>
</organism>
<protein>
    <submittedName>
        <fullName evidence="3">MATE family multidrug resistance protein</fullName>
    </submittedName>
</protein>
<dbReference type="PANTHER" id="PTHR43298">
    <property type="entry name" value="MULTIDRUG RESISTANCE PROTEIN NORM-RELATED"/>
    <property type="match status" value="1"/>
</dbReference>
<proteinExistence type="predicted"/>
<keyword evidence="2" id="KW-0812">Transmembrane</keyword>
<dbReference type="NCBIfam" id="TIGR00797">
    <property type="entry name" value="matE"/>
    <property type="match status" value="1"/>
</dbReference>
<keyword evidence="4" id="KW-1185">Reference proteome</keyword>
<dbReference type="InterPro" id="IPR002528">
    <property type="entry name" value="MATE_fam"/>
</dbReference>
<name>A0A7W8D4M1_9GAMM</name>
<evidence type="ECO:0000313" key="4">
    <source>
        <dbReference type="Proteomes" id="UP000521199"/>
    </source>
</evidence>
<feature type="transmembrane region" description="Helical" evidence="2">
    <location>
        <begin position="322"/>
        <end position="342"/>
    </location>
</feature>
<keyword evidence="2" id="KW-1133">Transmembrane helix</keyword>
<feature type="transmembrane region" description="Helical" evidence="2">
    <location>
        <begin position="424"/>
        <end position="443"/>
    </location>
</feature>
<dbReference type="GO" id="GO:0005886">
    <property type="term" value="C:plasma membrane"/>
    <property type="evidence" value="ECO:0007669"/>
    <property type="project" value="TreeGrafter"/>
</dbReference>
<dbReference type="GO" id="GO:0015297">
    <property type="term" value="F:antiporter activity"/>
    <property type="evidence" value="ECO:0007669"/>
    <property type="project" value="InterPro"/>
</dbReference>
<accession>A0A7W8D4M1</accession>
<feature type="transmembrane region" description="Helical" evidence="2">
    <location>
        <begin position="98"/>
        <end position="120"/>
    </location>
</feature>
<sequence>MSAAPSRFAALPREMRTTLVLALPLIFGHVSTGLIGFVDAVLAGRHSANTLASVAVGASIWSIAIIVLIGILLALPPSVSQLDGAGRRDEIAPLFRQGVWLALGLSLLLFAFLSLAGLAFGPMGIAPEIQGGARDFLHGIRWGVPALALYFCMRYLSEGVHWTLPTMVLGLAGLAVLVPLGYALMFGAFGLPELGAAGLGYATAIMLWLQAAAFALYLSRSRRFADLRLFARFDPPRWAPIRGLLALGLPIGVTVFMEGSLFIATALLIGRMGELQVAAHQIAINVATLTFMAALGLAEATTVRVGHAVGMRRPDAVRNAALAGYAIVLLAQATAALCIALGNEAIAAIYTHDAAVITLASTLLLFAAAFQLSDGVQVVSGAALRGLKDTRAPMYLAGFAYWGVGMPLGATLGLGLGWGAPGMWVGLIAGLSFAALLLTLRFWRTARRLDARMLAQVDAAG</sequence>
<dbReference type="PANTHER" id="PTHR43298:SF2">
    <property type="entry name" value="FMN_FAD EXPORTER YEEO-RELATED"/>
    <property type="match status" value="1"/>
</dbReference>
<feature type="transmembrane region" description="Helical" evidence="2">
    <location>
        <begin position="168"/>
        <end position="191"/>
    </location>
</feature>
<dbReference type="RefSeq" id="WP_183960369.1">
    <property type="nucleotide sequence ID" value="NZ_JACHHP010000002.1"/>
</dbReference>
<feature type="transmembrane region" description="Helical" evidence="2">
    <location>
        <begin position="354"/>
        <end position="373"/>
    </location>
</feature>
<evidence type="ECO:0000256" key="2">
    <source>
        <dbReference type="SAM" id="Phobius"/>
    </source>
</evidence>
<feature type="transmembrane region" description="Helical" evidence="2">
    <location>
        <begin position="239"/>
        <end position="270"/>
    </location>
</feature>
<evidence type="ECO:0000313" key="3">
    <source>
        <dbReference type="EMBL" id="MBB5207851.1"/>
    </source>
</evidence>
<dbReference type="CDD" id="cd13131">
    <property type="entry name" value="MATE_NorM_like"/>
    <property type="match status" value="1"/>
</dbReference>
<dbReference type="AlphaFoldDB" id="A0A7W8D4M1"/>
<evidence type="ECO:0000256" key="1">
    <source>
        <dbReference type="ARBA" id="ARBA00022448"/>
    </source>
</evidence>
<keyword evidence="1" id="KW-0813">Transport</keyword>
<feature type="transmembrane region" description="Helical" evidence="2">
    <location>
        <begin position="50"/>
        <end position="77"/>
    </location>
</feature>
<comment type="caution">
    <text evidence="3">The sequence shown here is derived from an EMBL/GenBank/DDBJ whole genome shotgun (WGS) entry which is preliminary data.</text>
</comment>
<feature type="transmembrane region" description="Helical" evidence="2">
    <location>
        <begin position="197"/>
        <end position="218"/>
    </location>
</feature>
<dbReference type="Proteomes" id="UP000521199">
    <property type="component" value="Unassembled WGS sequence"/>
</dbReference>
<feature type="transmembrane region" description="Helical" evidence="2">
    <location>
        <begin position="282"/>
        <end position="301"/>
    </location>
</feature>
<feature type="transmembrane region" description="Helical" evidence="2">
    <location>
        <begin position="140"/>
        <end position="156"/>
    </location>
</feature>
<feature type="transmembrane region" description="Helical" evidence="2">
    <location>
        <begin position="394"/>
        <end position="418"/>
    </location>
</feature>
<dbReference type="Pfam" id="PF01554">
    <property type="entry name" value="MatE"/>
    <property type="match status" value="2"/>
</dbReference>
<gene>
    <name evidence="3" type="ORF">HNQ52_001380</name>
</gene>
<dbReference type="GO" id="GO:0042910">
    <property type="term" value="F:xenobiotic transmembrane transporter activity"/>
    <property type="evidence" value="ECO:0007669"/>
    <property type="project" value="InterPro"/>
</dbReference>
<reference evidence="3 4" key="1">
    <citation type="submission" date="2020-08" db="EMBL/GenBank/DDBJ databases">
        <title>Genomic Encyclopedia of Type Strains, Phase IV (KMG-IV): sequencing the most valuable type-strain genomes for metagenomic binning, comparative biology and taxonomic classification.</title>
        <authorList>
            <person name="Goeker M."/>
        </authorList>
    </citation>
    <scope>NUCLEOTIDE SEQUENCE [LARGE SCALE GENOMIC DNA]</scope>
    <source>
        <strain evidence="3 4">DSM 24163</strain>
    </source>
</reference>